<dbReference type="Proteomes" id="UP000837803">
    <property type="component" value="Unassembled WGS sequence"/>
</dbReference>
<evidence type="ECO:0000313" key="2">
    <source>
        <dbReference type="Proteomes" id="UP000837803"/>
    </source>
</evidence>
<dbReference type="InterPro" id="IPR036895">
    <property type="entry name" value="Uracil-DNA_glycosylase-like_sf"/>
</dbReference>
<gene>
    <name evidence="1" type="ORF">LEM8419_00545</name>
</gene>
<accession>A0ABM9AXS5</accession>
<evidence type="ECO:0008006" key="3">
    <source>
        <dbReference type="Google" id="ProtNLM"/>
    </source>
</evidence>
<comment type="caution">
    <text evidence="1">The sequence shown here is derived from an EMBL/GenBank/DDBJ whole genome shotgun (WGS) entry which is preliminary data.</text>
</comment>
<protein>
    <recommendedName>
        <fullName evidence="3">Uracil-DNA glycosylase-like domain-containing protein</fullName>
    </recommendedName>
</protein>
<reference evidence="1" key="1">
    <citation type="submission" date="2021-12" db="EMBL/GenBank/DDBJ databases">
        <authorList>
            <person name="Rodrigo-Torres L."/>
            <person name="Arahal R. D."/>
            <person name="Lucena T."/>
        </authorList>
    </citation>
    <scope>NUCLEOTIDE SEQUENCE</scope>
    <source>
        <strain evidence="1">CECT 8419</strain>
    </source>
</reference>
<dbReference type="RefSeq" id="WP_238749438.1">
    <property type="nucleotide sequence ID" value="NZ_CAKLPZ010000001.1"/>
</dbReference>
<sequence>MDWQPYKDHFARSLAAVPPEQRVELLRLGMAPFASDPALTLRPAKLMVVSMKPYGAPDRSYACGWDERAVTPGLHRWYDGGRQGSNFVREADELLTYLIDRLGLSVPAHDILNVYAYFYRAADAKQLRELGLDLLDCTEFHRAFLATVQPQVILCIGNGAAPSAFATYRALLDGDVREHRIAPRLLLRSFTTPDGLRVIGVPHLSYIRAAPLLAAVGTLLEEGDGQ</sequence>
<dbReference type="Gene3D" id="3.40.470.10">
    <property type="entry name" value="Uracil-DNA glycosylase-like domain"/>
    <property type="match status" value="1"/>
</dbReference>
<dbReference type="SUPFAM" id="SSF52141">
    <property type="entry name" value="Uracil-DNA glycosylase-like"/>
    <property type="match status" value="1"/>
</dbReference>
<organism evidence="1 2">
    <name type="scientific">Neolewinella maritima</name>
    <dbReference type="NCBI Taxonomy" id="1383882"/>
    <lineage>
        <taxon>Bacteria</taxon>
        <taxon>Pseudomonadati</taxon>
        <taxon>Bacteroidota</taxon>
        <taxon>Saprospiria</taxon>
        <taxon>Saprospirales</taxon>
        <taxon>Lewinellaceae</taxon>
        <taxon>Neolewinella</taxon>
    </lineage>
</organism>
<keyword evidence="2" id="KW-1185">Reference proteome</keyword>
<proteinExistence type="predicted"/>
<dbReference type="EMBL" id="CAKLPZ010000001">
    <property type="protein sequence ID" value="CAH0999248.1"/>
    <property type="molecule type" value="Genomic_DNA"/>
</dbReference>
<evidence type="ECO:0000313" key="1">
    <source>
        <dbReference type="EMBL" id="CAH0999248.1"/>
    </source>
</evidence>
<name>A0ABM9AXS5_9BACT</name>